<keyword evidence="3" id="KW-0378">Hydrolase</keyword>
<dbReference type="EMBL" id="CP076129">
    <property type="protein sequence ID" value="QWG09664.1"/>
    <property type="molecule type" value="Genomic_DNA"/>
</dbReference>
<feature type="signal peptide" evidence="6">
    <location>
        <begin position="1"/>
        <end position="20"/>
    </location>
</feature>
<organism evidence="8 9">
    <name type="scientific">Flammeovirga kamogawensis</name>
    <dbReference type="NCBI Taxonomy" id="373891"/>
    <lineage>
        <taxon>Bacteria</taxon>
        <taxon>Pseudomonadati</taxon>
        <taxon>Bacteroidota</taxon>
        <taxon>Cytophagia</taxon>
        <taxon>Cytophagales</taxon>
        <taxon>Flammeovirgaceae</taxon>
        <taxon>Flammeovirga</taxon>
    </lineage>
</organism>
<dbReference type="PROSITE" id="PS00523">
    <property type="entry name" value="SULFATASE_1"/>
    <property type="match status" value="1"/>
</dbReference>
<evidence type="ECO:0000256" key="5">
    <source>
        <dbReference type="SAM" id="MobiDB-lite"/>
    </source>
</evidence>
<dbReference type="PANTHER" id="PTHR42693:SF33">
    <property type="entry name" value="ARYLSULFATASE"/>
    <property type="match status" value="1"/>
</dbReference>
<feature type="chain" id="PRO_5045698605" evidence="6">
    <location>
        <begin position="21"/>
        <end position="519"/>
    </location>
</feature>
<dbReference type="InterPro" id="IPR017850">
    <property type="entry name" value="Alkaline_phosphatase_core_sf"/>
</dbReference>
<protein>
    <submittedName>
        <fullName evidence="8">Arylsulfatase</fullName>
    </submittedName>
</protein>
<reference evidence="8 9" key="1">
    <citation type="submission" date="2021-05" db="EMBL/GenBank/DDBJ databases">
        <title>Comparative genomic studies on the polysaccharide-degrading batcterial strains of the Flammeovirga genus.</title>
        <authorList>
            <person name="Zewei F."/>
            <person name="Zheng Z."/>
            <person name="Yu L."/>
            <person name="Ruyue G."/>
            <person name="Yanhong M."/>
            <person name="Yuanyuan C."/>
            <person name="Jingyan G."/>
            <person name="Wenjun H."/>
        </authorList>
    </citation>
    <scope>NUCLEOTIDE SEQUENCE [LARGE SCALE GENOMIC DNA]</scope>
    <source>
        <strain evidence="8 9">YS10</strain>
    </source>
</reference>
<keyword evidence="6" id="KW-0732">Signal</keyword>
<dbReference type="Gene3D" id="3.40.720.10">
    <property type="entry name" value="Alkaline Phosphatase, subunit A"/>
    <property type="match status" value="1"/>
</dbReference>
<dbReference type="InterPro" id="IPR024607">
    <property type="entry name" value="Sulfatase_CS"/>
</dbReference>
<feature type="domain" description="Sulfatase N-terminal" evidence="7">
    <location>
        <begin position="34"/>
        <end position="405"/>
    </location>
</feature>
<evidence type="ECO:0000256" key="2">
    <source>
        <dbReference type="ARBA" id="ARBA00022723"/>
    </source>
</evidence>
<comment type="similarity">
    <text evidence="1">Belongs to the sulfatase family.</text>
</comment>
<accession>A0ABX8H1V8</accession>
<evidence type="ECO:0000256" key="4">
    <source>
        <dbReference type="ARBA" id="ARBA00022837"/>
    </source>
</evidence>
<proteinExistence type="inferred from homology"/>
<dbReference type="PROSITE" id="PS00149">
    <property type="entry name" value="SULFATASE_2"/>
    <property type="match status" value="1"/>
</dbReference>
<dbReference type="PROSITE" id="PS51257">
    <property type="entry name" value="PROKAR_LIPOPROTEIN"/>
    <property type="match status" value="1"/>
</dbReference>
<keyword evidence="9" id="KW-1185">Reference proteome</keyword>
<evidence type="ECO:0000256" key="1">
    <source>
        <dbReference type="ARBA" id="ARBA00008779"/>
    </source>
</evidence>
<gene>
    <name evidence="8" type="ORF">KM029_23970</name>
</gene>
<dbReference type="InterPro" id="IPR000917">
    <property type="entry name" value="Sulfatase_N"/>
</dbReference>
<dbReference type="Proteomes" id="UP000682802">
    <property type="component" value="Chromosome 2"/>
</dbReference>
<evidence type="ECO:0000259" key="7">
    <source>
        <dbReference type="Pfam" id="PF00884"/>
    </source>
</evidence>
<dbReference type="Gene3D" id="3.30.1120.10">
    <property type="match status" value="1"/>
</dbReference>
<evidence type="ECO:0000256" key="6">
    <source>
        <dbReference type="SAM" id="SignalP"/>
    </source>
</evidence>
<name>A0ABX8H1V8_9BACT</name>
<evidence type="ECO:0000313" key="8">
    <source>
        <dbReference type="EMBL" id="QWG09664.1"/>
    </source>
</evidence>
<dbReference type="CDD" id="cd16143">
    <property type="entry name" value="ARS_like"/>
    <property type="match status" value="1"/>
</dbReference>
<dbReference type="PANTHER" id="PTHR42693">
    <property type="entry name" value="ARYLSULFATASE FAMILY MEMBER"/>
    <property type="match status" value="1"/>
</dbReference>
<keyword evidence="2" id="KW-0479">Metal-binding</keyword>
<dbReference type="InterPro" id="IPR050738">
    <property type="entry name" value="Sulfatase"/>
</dbReference>
<keyword evidence="4" id="KW-0106">Calcium</keyword>
<dbReference type="SUPFAM" id="SSF53649">
    <property type="entry name" value="Alkaline phosphatase-like"/>
    <property type="match status" value="1"/>
</dbReference>
<dbReference type="RefSeq" id="WP_144076335.1">
    <property type="nucleotide sequence ID" value="NZ_CP076129.1"/>
</dbReference>
<evidence type="ECO:0000256" key="3">
    <source>
        <dbReference type="ARBA" id="ARBA00022801"/>
    </source>
</evidence>
<dbReference type="Pfam" id="PF00884">
    <property type="entry name" value="Sulfatase"/>
    <property type="match status" value="1"/>
</dbReference>
<sequence>MKIKSIYALALMGMFSCSKGTSLDGQANKKVDKPNIIVFYVDDLGYGDVGVNGLKGATTPVIDNLAQGGINFTDVHSPHATCTPSRYAMLTGEYAFRKKAQILPGDAPLLIDTNKKTLPDMLKDAGYATGVVGKWHLGLGNGSVNWNEAVKPGPLEIGFDYSFLLPATGDRVPAVYLENHHVVNLDKNDPLVVNYKKKPGNTYPTGEENPELRRQPADKQHNKTIINGISRIGYMSGGEKAIWKDEEFPDVLAGKANEFMTKHKDQPFFLYFAFHDIHVPRLPNNDWKGKSEMGVRGDVIMQMDHTVGMVMESLKKLGLEENTLVIFTSDNGPVLNDGYDDKAVELLNDHKPAGIYSGGKYSALEGGTRVPMIAYWPKHIKGGKTSDAMFSHLDFYASFADLAGVEIKKGEAIDSKDVLSALIGTSDEGRKMMLEESYTLSLRNGDWKYIEPIAKNKRIPDFMDKNKGIKGGMSKKVQLFDLSNDPAETTNVANKHPEMVKMMQAHIDSLKSVSVSASL</sequence>
<evidence type="ECO:0000313" key="9">
    <source>
        <dbReference type="Proteomes" id="UP000682802"/>
    </source>
</evidence>
<feature type="region of interest" description="Disordered" evidence="5">
    <location>
        <begin position="199"/>
        <end position="218"/>
    </location>
</feature>